<dbReference type="SUPFAM" id="SSF55103">
    <property type="entry name" value="FAD-linked oxidases, C-terminal domain"/>
    <property type="match status" value="1"/>
</dbReference>
<gene>
    <name evidence="6" type="ORF">KSZ_72270</name>
</gene>
<comment type="caution">
    <text evidence="6">The sequence shown here is derived from an EMBL/GenBank/DDBJ whole genome shotgun (WGS) entry which is preliminary data.</text>
</comment>
<sequence length="474" mass="52377">MLAWKQTSVVNWSMTELSPCYVFQARDISEIKQALTAARMQGLSVIAHGAGHSYTDAALNTNGVLIDVTGMRRILAWNPEQGIMQVEPGVPLGEVVRVALADRWWPAVTPSTADATVGGCVAMNVNGKNAWKHGSFGEHVLSLTVLLASGQLLTLSPTSDPELFRAFVGSAGLLGIITSVTLQLQRIPSAQVDAWIRPCASLDELFSIFEEEQAADYLEAWVDGFASGRDLGRGIVTVTKHSAVSDDAGSRFPGFRVPEQFMQGLTRYAGTLCRPAVEGGVRSANSVAYWGSHWWGSKRPRQKSLVRSTYYAPAMFTGYRALLPEGSETFQAFVPSSRAASLFKAIIRHSQEHNCIPLWCIIKRHRQDPFLLSYQVDGFSLELNYRIIPRKAQVLRQMLQGLMELVIAAGGRFYLAKDSLLTNTLYRRSIGDAAVEAFLSLKQQYDPEMLFQSNLFRRVFQPSLQQSEEHGADV</sequence>
<evidence type="ECO:0000256" key="3">
    <source>
        <dbReference type="ARBA" id="ARBA00022827"/>
    </source>
</evidence>
<dbReference type="Pfam" id="PF01565">
    <property type="entry name" value="FAD_binding_4"/>
    <property type="match status" value="1"/>
</dbReference>
<dbReference type="InterPro" id="IPR016169">
    <property type="entry name" value="FAD-bd_PCMH_sub2"/>
</dbReference>
<comment type="similarity">
    <text evidence="1">Belongs to the FAD-binding oxidoreductase/transferase type 4 family.</text>
</comment>
<keyword evidence="4" id="KW-0560">Oxidoreductase</keyword>
<dbReference type="SUPFAM" id="SSF56176">
    <property type="entry name" value="FAD-binding/transporter-associated domain-like"/>
    <property type="match status" value="1"/>
</dbReference>
<name>A0ABQ3VW03_9CHLR</name>
<protein>
    <submittedName>
        <fullName evidence="6">Oxidoreductase</fullName>
    </submittedName>
</protein>
<organism evidence="6 7">
    <name type="scientific">Dictyobacter formicarum</name>
    <dbReference type="NCBI Taxonomy" id="2778368"/>
    <lineage>
        <taxon>Bacteria</taxon>
        <taxon>Bacillati</taxon>
        <taxon>Chloroflexota</taxon>
        <taxon>Ktedonobacteria</taxon>
        <taxon>Ktedonobacterales</taxon>
        <taxon>Dictyobacteraceae</taxon>
        <taxon>Dictyobacter</taxon>
    </lineage>
</organism>
<dbReference type="EMBL" id="BNJJ01000033">
    <property type="protein sequence ID" value="GHO89221.1"/>
    <property type="molecule type" value="Genomic_DNA"/>
</dbReference>
<dbReference type="InterPro" id="IPR006094">
    <property type="entry name" value="Oxid_FAD_bind_N"/>
</dbReference>
<evidence type="ECO:0000313" key="6">
    <source>
        <dbReference type="EMBL" id="GHO89221.1"/>
    </source>
</evidence>
<dbReference type="InterPro" id="IPR016164">
    <property type="entry name" value="FAD-linked_Oxase-like_C"/>
</dbReference>
<keyword evidence="7" id="KW-1185">Reference proteome</keyword>
<dbReference type="Gene3D" id="3.30.43.10">
    <property type="entry name" value="Uridine Diphospho-n-acetylenolpyruvylglucosamine Reductase, domain 2"/>
    <property type="match status" value="1"/>
</dbReference>
<evidence type="ECO:0000259" key="5">
    <source>
        <dbReference type="PROSITE" id="PS51387"/>
    </source>
</evidence>
<dbReference type="PANTHER" id="PTHR11748">
    <property type="entry name" value="D-LACTATE DEHYDROGENASE"/>
    <property type="match status" value="1"/>
</dbReference>
<evidence type="ECO:0000256" key="1">
    <source>
        <dbReference type="ARBA" id="ARBA00008000"/>
    </source>
</evidence>
<keyword evidence="2" id="KW-0285">Flavoprotein</keyword>
<accession>A0ABQ3VW03</accession>
<evidence type="ECO:0000256" key="2">
    <source>
        <dbReference type="ARBA" id="ARBA00022630"/>
    </source>
</evidence>
<evidence type="ECO:0000313" key="7">
    <source>
        <dbReference type="Proteomes" id="UP000635565"/>
    </source>
</evidence>
<proteinExistence type="inferred from homology"/>
<feature type="domain" description="FAD-binding PCMH-type" evidence="5">
    <location>
        <begin position="14"/>
        <end position="187"/>
    </location>
</feature>
<evidence type="ECO:0000256" key="4">
    <source>
        <dbReference type="ARBA" id="ARBA00023002"/>
    </source>
</evidence>
<dbReference type="InterPro" id="IPR016166">
    <property type="entry name" value="FAD-bd_PCMH"/>
</dbReference>
<dbReference type="InterPro" id="IPR016167">
    <property type="entry name" value="FAD-bd_PCMH_sub1"/>
</dbReference>
<dbReference type="PROSITE" id="PS51387">
    <property type="entry name" value="FAD_PCMH"/>
    <property type="match status" value="1"/>
</dbReference>
<dbReference type="PANTHER" id="PTHR11748:SF111">
    <property type="entry name" value="D-LACTATE DEHYDROGENASE, MITOCHONDRIAL-RELATED"/>
    <property type="match status" value="1"/>
</dbReference>
<dbReference type="Proteomes" id="UP000635565">
    <property type="component" value="Unassembled WGS sequence"/>
</dbReference>
<keyword evidence="3" id="KW-0274">FAD</keyword>
<dbReference type="Gene3D" id="3.30.465.10">
    <property type="match status" value="1"/>
</dbReference>
<reference evidence="6 7" key="1">
    <citation type="journal article" date="2021" name="Int. J. Syst. Evol. Microbiol.">
        <title>Reticulibacter mediterranei gen. nov., sp. nov., within the new family Reticulibacteraceae fam. nov., and Ktedonospora formicarum gen. nov., sp. nov., Ktedonobacter robiniae sp. nov., Dictyobacter formicarum sp. nov. and Dictyobacter arantiisoli sp. nov., belonging to the class Ktedonobacteria.</title>
        <authorList>
            <person name="Yabe S."/>
            <person name="Zheng Y."/>
            <person name="Wang C.M."/>
            <person name="Sakai Y."/>
            <person name="Abe K."/>
            <person name="Yokota A."/>
            <person name="Donadio S."/>
            <person name="Cavaletti L."/>
            <person name="Monciardini P."/>
        </authorList>
    </citation>
    <scope>NUCLEOTIDE SEQUENCE [LARGE SCALE GENOMIC DNA]</scope>
    <source>
        <strain evidence="6 7">SOSP1-9</strain>
    </source>
</reference>
<dbReference type="InterPro" id="IPR036318">
    <property type="entry name" value="FAD-bd_PCMH-like_sf"/>
</dbReference>